<name>A0A077WUM7_9FUNG</name>
<proteinExistence type="predicted"/>
<dbReference type="PANTHER" id="PTHR38848">
    <property type="entry name" value="G-PROTEIN COUPLED RECEPTORS FAMILY 3 PROFILE DOMAIN-CONTAINING PROTEIN"/>
    <property type="match status" value="1"/>
</dbReference>
<feature type="transmembrane region" description="Helical" evidence="2">
    <location>
        <begin position="213"/>
        <end position="232"/>
    </location>
</feature>
<feature type="compositionally biased region" description="Polar residues" evidence="1">
    <location>
        <begin position="322"/>
        <end position="339"/>
    </location>
</feature>
<feature type="transmembrane region" description="Helical" evidence="2">
    <location>
        <begin position="50"/>
        <end position="73"/>
    </location>
</feature>
<dbReference type="PANTHER" id="PTHR38848:SF3">
    <property type="entry name" value="G-PROTEIN COUPLED RECEPTORS FAMILY 3 PROFILE DOMAIN-CONTAINING PROTEIN"/>
    <property type="match status" value="1"/>
</dbReference>
<keyword evidence="2" id="KW-1133">Transmembrane helix</keyword>
<feature type="transmembrane region" description="Helical" evidence="2">
    <location>
        <begin position="85"/>
        <end position="106"/>
    </location>
</feature>
<keyword evidence="2" id="KW-0812">Transmembrane</keyword>
<keyword evidence="2" id="KW-0472">Membrane</keyword>
<accession>A0A077WUM7</accession>
<feature type="region of interest" description="Disordered" evidence="1">
    <location>
        <begin position="270"/>
        <end position="295"/>
    </location>
</feature>
<evidence type="ECO:0008006" key="4">
    <source>
        <dbReference type="Google" id="ProtNLM"/>
    </source>
</evidence>
<protein>
    <recommendedName>
        <fullName evidence="4">Transmembrane protein</fullName>
    </recommendedName>
</protein>
<reference evidence="3" key="1">
    <citation type="journal article" date="2014" name="Genome Announc.">
        <title>De novo whole-genome sequence and genome annotation of Lichtheimia ramosa.</title>
        <authorList>
            <person name="Linde J."/>
            <person name="Schwartze V."/>
            <person name="Binder U."/>
            <person name="Lass-Florl C."/>
            <person name="Voigt K."/>
            <person name="Horn F."/>
        </authorList>
    </citation>
    <scope>NUCLEOTIDE SEQUENCE</scope>
    <source>
        <strain evidence="3">JMRC FSU:6197</strain>
    </source>
</reference>
<dbReference type="OrthoDB" id="3210850at2759"/>
<evidence type="ECO:0000256" key="1">
    <source>
        <dbReference type="SAM" id="MobiDB-lite"/>
    </source>
</evidence>
<sequence>MSDPSSSSPPPEGPDGLEIMSESISLACISIMAAVLGAKTKKERFSTITYGRILVLALYIFSWTFSSISIVVVSTNNNNLTSCTLGIIICVIFYAATKILMYSWLIERVHLVSDVRGSRFASWQYRFHLCLLCPYIGIFVLMVIFRNNLILEDGTCIIGLQNISSIPLMCYDFLLNLYLTFLFVKPLVASSIGQHGSKNWRSTRLYKLTRRTVVASIVCLFVSLANILTLAIAQGHERGLMCLSMCTADVTINVITVHWVTSPPIKMSVRNATTMGSSNNDDYGSSQQQSPTSAGVNSGLYLANKHLYDTVLEPSTKHQEPLTDSESMHSIQVSQTSSVKPLHQDIA</sequence>
<feature type="transmembrane region" description="Helical" evidence="2">
    <location>
        <begin position="20"/>
        <end position="38"/>
    </location>
</feature>
<gene>
    <name evidence="3" type="ORF">LRAMOSA03063</name>
</gene>
<dbReference type="AlphaFoldDB" id="A0A077WUM7"/>
<dbReference type="EMBL" id="LK023335">
    <property type="protein sequence ID" value="CDS10387.1"/>
    <property type="molecule type" value="Genomic_DNA"/>
</dbReference>
<feature type="transmembrane region" description="Helical" evidence="2">
    <location>
        <begin position="173"/>
        <end position="192"/>
    </location>
</feature>
<evidence type="ECO:0000256" key="2">
    <source>
        <dbReference type="SAM" id="Phobius"/>
    </source>
</evidence>
<organism evidence="3">
    <name type="scientific">Lichtheimia ramosa</name>
    <dbReference type="NCBI Taxonomy" id="688394"/>
    <lineage>
        <taxon>Eukaryota</taxon>
        <taxon>Fungi</taxon>
        <taxon>Fungi incertae sedis</taxon>
        <taxon>Mucoromycota</taxon>
        <taxon>Mucoromycotina</taxon>
        <taxon>Mucoromycetes</taxon>
        <taxon>Mucorales</taxon>
        <taxon>Lichtheimiaceae</taxon>
        <taxon>Lichtheimia</taxon>
    </lineage>
</organism>
<feature type="transmembrane region" description="Helical" evidence="2">
    <location>
        <begin position="127"/>
        <end position="145"/>
    </location>
</feature>
<feature type="region of interest" description="Disordered" evidence="1">
    <location>
        <begin position="315"/>
        <end position="347"/>
    </location>
</feature>
<evidence type="ECO:0000313" key="3">
    <source>
        <dbReference type="EMBL" id="CDS10387.1"/>
    </source>
</evidence>